<organism evidence="5 6">
    <name type="scientific">Ditylenchus dipsaci</name>
    <dbReference type="NCBI Taxonomy" id="166011"/>
    <lineage>
        <taxon>Eukaryota</taxon>
        <taxon>Metazoa</taxon>
        <taxon>Ecdysozoa</taxon>
        <taxon>Nematoda</taxon>
        <taxon>Chromadorea</taxon>
        <taxon>Rhabditida</taxon>
        <taxon>Tylenchina</taxon>
        <taxon>Tylenchomorpha</taxon>
        <taxon>Sphaerularioidea</taxon>
        <taxon>Anguinidae</taxon>
        <taxon>Anguininae</taxon>
        <taxon>Ditylenchus</taxon>
    </lineage>
</organism>
<dbReference type="Gene3D" id="2.30.30.40">
    <property type="entry name" value="SH3 Domains"/>
    <property type="match status" value="1"/>
</dbReference>
<evidence type="ECO:0000313" key="6">
    <source>
        <dbReference type="WBParaSite" id="jg4057"/>
    </source>
</evidence>
<evidence type="ECO:0000259" key="4">
    <source>
        <dbReference type="PROSITE" id="PS50002"/>
    </source>
</evidence>
<dbReference type="InterPro" id="IPR036028">
    <property type="entry name" value="SH3-like_dom_sf"/>
</dbReference>
<keyword evidence="5" id="KW-1185">Reference proteome</keyword>
<dbReference type="CDD" id="cd11845">
    <property type="entry name" value="SH3_Src_like"/>
    <property type="match status" value="1"/>
</dbReference>
<evidence type="ECO:0000256" key="3">
    <source>
        <dbReference type="SAM" id="MobiDB-lite"/>
    </source>
</evidence>
<name>A0A915E9T4_9BILA</name>
<dbReference type="Proteomes" id="UP000887574">
    <property type="component" value="Unplaced"/>
</dbReference>
<evidence type="ECO:0000256" key="1">
    <source>
        <dbReference type="ARBA" id="ARBA00022443"/>
    </source>
</evidence>
<dbReference type="WBParaSite" id="jg4057">
    <property type="protein sequence ID" value="jg4057"/>
    <property type="gene ID" value="jg4057"/>
</dbReference>
<feature type="compositionally biased region" description="Polar residues" evidence="3">
    <location>
        <begin position="58"/>
        <end position="80"/>
    </location>
</feature>
<dbReference type="PANTHER" id="PTHR14167:SF116">
    <property type="entry name" value="CAP, ISOFORM AC"/>
    <property type="match status" value="1"/>
</dbReference>
<dbReference type="FunFam" id="2.30.30.40:FF:000208">
    <property type="entry name" value="Tyrosine-protein kinase"/>
    <property type="match status" value="1"/>
</dbReference>
<accession>A0A915E9T4</accession>
<dbReference type="PRINTS" id="PR00452">
    <property type="entry name" value="SH3DOMAIN"/>
</dbReference>
<reference evidence="6" key="1">
    <citation type="submission" date="2022-11" db="UniProtKB">
        <authorList>
            <consortium name="WormBaseParasite"/>
        </authorList>
    </citation>
    <scope>IDENTIFICATION</scope>
</reference>
<dbReference type="PROSITE" id="PS50002">
    <property type="entry name" value="SH3"/>
    <property type="match status" value="1"/>
</dbReference>
<dbReference type="Pfam" id="PF00018">
    <property type="entry name" value="SH3_1"/>
    <property type="match status" value="1"/>
</dbReference>
<dbReference type="PANTHER" id="PTHR14167">
    <property type="entry name" value="SH3 DOMAIN-CONTAINING"/>
    <property type="match status" value="1"/>
</dbReference>
<dbReference type="AlphaFoldDB" id="A0A915E9T4"/>
<evidence type="ECO:0000313" key="5">
    <source>
        <dbReference type="Proteomes" id="UP000887574"/>
    </source>
</evidence>
<evidence type="ECO:0000256" key="2">
    <source>
        <dbReference type="PROSITE-ProRule" id="PRU00192"/>
    </source>
</evidence>
<proteinExistence type="predicted"/>
<protein>
    <submittedName>
        <fullName evidence="6">SH3 domain-containing protein</fullName>
    </submittedName>
</protein>
<dbReference type="SMART" id="SM00326">
    <property type="entry name" value="SH3"/>
    <property type="match status" value="1"/>
</dbReference>
<dbReference type="InterPro" id="IPR050384">
    <property type="entry name" value="Endophilin_SH3RF"/>
</dbReference>
<keyword evidence="1 2" id="KW-0728">SH3 domain</keyword>
<sequence length="160" mass="17179">MGNCFGSKKNAPPAWANKNSSGKLSKASLAGMNMSESPDSTLPQEPKSASVTGPLPKQSGNNGSPSSTIGGKPASNSGSITARNAYYRGTNSNSETNIFIALFDYDARTDDDLSFKRNEALEILNDMQGDWWYARSLTTKKVGYIPSNYVAREKSIDAQP</sequence>
<feature type="region of interest" description="Disordered" evidence="3">
    <location>
        <begin position="1"/>
        <end position="80"/>
    </location>
</feature>
<feature type="domain" description="SH3" evidence="4">
    <location>
        <begin position="94"/>
        <end position="155"/>
    </location>
</feature>
<feature type="compositionally biased region" description="Polar residues" evidence="3">
    <location>
        <begin position="34"/>
        <end position="51"/>
    </location>
</feature>
<dbReference type="SUPFAM" id="SSF50044">
    <property type="entry name" value="SH3-domain"/>
    <property type="match status" value="1"/>
</dbReference>
<dbReference type="InterPro" id="IPR001452">
    <property type="entry name" value="SH3_domain"/>
</dbReference>